<keyword evidence="4" id="KW-1185">Reference proteome</keyword>
<name>A0A7Y9PIZ0_9BACT</name>
<protein>
    <recommendedName>
        <fullName evidence="2">Oxidoreductase molybdopterin-binding domain-containing protein</fullName>
    </recommendedName>
</protein>
<organism evidence="3 4">
    <name type="scientific">Granulicella arctica</name>
    <dbReference type="NCBI Taxonomy" id="940613"/>
    <lineage>
        <taxon>Bacteria</taxon>
        <taxon>Pseudomonadati</taxon>
        <taxon>Acidobacteriota</taxon>
        <taxon>Terriglobia</taxon>
        <taxon>Terriglobales</taxon>
        <taxon>Acidobacteriaceae</taxon>
        <taxon>Granulicella</taxon>
    </lineage>
</organism>
<dbReference type="RefSeq" id="WP_179491034.1">
    <property type="nucleotide sequence ID" value="NZ_JACCCW010000002.1"/>
</dbReference>
<dbReference type="AlphaFoldDB" id="A0A7Y9PIZ0"/>
<sequence length="186" mass="19935">MMMRRMLPLVLFTVLATAPSSFTRLQAQAGGQINDLVAHPHAKAEPSTVLTLTGTDGKVLSLTPAELTAMPHTSVSVFNEHTKADETYTGVALTDLLAKVGVPVGKDLKGKAYRMYVLAEGTDHYTVLYSLDEVDGMAHKGDVIVADTLNGTPLTADGAFKLVSSEDKRPARWVRNLTAITVKVAE</sequence>
<dbReference type="InterPro" id="IPR036374">
    <property type="entry name" value="OxRdtase_Mopterin-bd_sf"/>
</dbReference>
<feature type="domain" description="Oxidoreductase molybdopterin-binding" evidence="2">
    <location>
        <begin position="79"/>
        <end position="157"/>
    </location>
</feature>
<dbReference type="Pfam" id="PF00174">
    <property type="entry name" value="Oxidored_molyb"/>
    <property type="match status" value="1"/>
</dbReference>
<dbReference type="Proteomes" id="UP000589520">
    <property type="component" value="Unassembled WGS sequence"/>
</dbReference>
<gene>
    <name evidence="3" type="ORF">HDF17_002306</name>
</gene>
<keyword evidence="1" id="KW-0732">Signal</keyword>
<evidence type="ECO:0000256" key="1">
    <source>
        <dbReference type="SAM" id="SignalP"/>
    </source>
</evidence>
<evidence type="ECO:0000313" key="4">
    <source>
        <dbReference type="Proteomes" id="UP000589520"/>
    </source>
</evidence>
<dbReference type="Gene3D" id="3.90.420.10">
    <property type="entry name" value="Oxidoreductase, molybdopterin-binding domain"/>
    <property type="match status" value="1"/>
</dbReference>
<evidence type="ECO:0000259" key="2">
    <source>
        <dbReference type="Pfam" id="PF00174"/>
    </source>
</evidence>
<feature type="signal peptide" evidence="1">
    <location>
        <begin position="1"/>
        <end position="29"/>
    </location>
</feature>
<accession>A0A7Y9PIZ0</accession>
<proteinExistence type="predicted"/>
<dbReference type="SUPFAM" id="SSF56524">
    <property type="entry name" value="Oxidoreductase molybdopterin-binding domain"/>
    <property type="match status" value="1"/>
</dbReference>
<feature type="chain" id="PRO_5030716299" description="Oxidoreductase molybdopterin-binding domain-containing protein" evidence="1">
    <location>
        <begin position="30"/>
        <end position="186"/>
    </location>
</feature>
<evidence type="ECO:0000313" key="3">
    <source>
        <dbReference type="EMBL" id="NYF79986.1"/>
    </source>
</evidence>
<dbReference type="EMBL" id="JACCCW010000002">
    <property type="protein sequence ID" value="NYF79986.1"/>
    <property type="molecule type" value="Genomic_DNA"/>
</dbReference>
<comment type="caution">
    <text evidence="3">The sequence shown here is derived from an EMBL/GenBank/DDBJ whole genome shotgun (WGS) entry which is preliminary data.</text>
</comment>
<reference evidence="3 4" key="1">
    <citation type="submission" date="2020-07" db="EMBL/GenBank/DDBJ databases">
        <title>Genomic Encyclopedia of Type Strains, Phase IV (KMG-V): Genome sequencing to study the core and pangenomes of soil and plant-associated prokaryotes.</title>
        <authorList>
            <person name="Whitman W."/>
        </authorList>
    </citation>
    <scope>NUCLEOTIDE SEQUENCE [LARGE SCALE GENOMIC DNA]</scope>
    <source>
        <strain evidence="3 4">X4EP2</strain>
    </source>
</reference>
<dbReference type="InterPro" id="IPR000572">
    <property type="entry name" value="OxRdtase_Mopterin-bd_dom"/>
</dbReference>